<reference evidence="1 2" key="1">
    <citation type="submission" date="2018-05" db="EMBL/GenBank/DDBJ databases">
        <title>Genome sequencing, assembly and analysis of the novel insecticidal bacterium, Chromobacterium phragmitis.</title>
        <authorList>
            <person name="Sparks M.E."/>
            <person name="Blackburn M.B."/>
            <person name="Gundersen-Rindal D.E."/>
        </authorList>
    </citation>
    <scope>NUCLEOTIDE SEQUENCE [LARGE SCALE GENOMIC DNA]</scope>
    <source>
        <strain evidence="1">IIBBL 274-1</strain>
        <plasmid evidence="1 2">unnamed</plasmid>
    </source>
</reference>
<name>A0A344UPH7_9NEIS</name>
<dbReference type="EMBL" id="CP029555">
    <property type="protein sequence ID" value="AXE37175.1"/>
    <property type="molecule type" value="Genomic_DNA"/>
</dbReference>
<protein>
    <submittedName>
        <fullName evidence="1">Uncharacterized protein</fullName>
    </submittedName>
</protein>
<proteinExistence type="predicted"/>
<evidence type="ECO:0000313" key="1">
    <source>
        <dbReference type="EMBL" id="AXE37175.1"/>
    </source>
</evidence>
<dbReference type="AlphaFoldDB" id="A0A344UPH7"/>
<dbReference type="InterPro" id="IPR045662">
    <property type="entry name" value="DUF6388"/>
</dbReference>
<accession>A0A344UPH7</accession>
<sequence length="96" mass="10837">MALTGQQVELGIARFLEAYPAARREVDDLDEALATSIGMELTDLRQQHALELMDKTAKGRGVSTMVFMLEFALDTQEERSRFLEKLEEAHRRAVGL</sequence>
<dbReference type="Pfam" id="PF19925">
    <property type="entry name" value="DUF6388"/>
    <property type="match status" value="1"/>
</dbReference>
<gene>
    <name evidence="1" type="ORF">DK843_22770</name>
</gene>
<organism evidence="1 2">
    <name type="scientific">Chromobacterium phragmitis</name>
    <dbReference type="NCBI Taxonomy" id="2202141"/>
    <lineage>
        <taxon>Bacteria</taxon>
        <taxon>Pseudomonadati</taxon>
        <taxon>Pseudomonadota</taxon>
        <taxon>Betaproteobacteria</taxon>
        <taxon>Neisseriales</taxon>
        <taxon>Chromobacteriaceae</taxon>
        <taxon>Chromobacterium</taxon>
    </lineage>
</organism>
<geneLocation type="plasmid" evidence="1 2">
    <name>unnamed</name>
</geneLocation>
<dbReference type="KEGG" id="chrb:DK843_22770"/>
<evidence type="ECO:0000313" key="2">
    <source>
        <dbReference type="Proteomes" id="UP000252038"/>
    </source>
</evidence>
<dbReference type="Proteomes" id="UP000252038">
    <property type="component" value="Plasmid unnamed"/>
</dbReference>
<keyword evidence="1" id="KW-0614">Plasmid</keyword>